<dbReference type="InterPro" id="IPR050570">
    <property type="entry name" value="Cell_wall_metabolism_enzyme"/>
</dbReference>
<keyword evidence="4" id="KW-1185">Reference proteome</keyword>
<evidence type="ECO:0000256" key="1">
    <source>
        <dbReference type="ARBA" id="ARBA00022729"/>
    </source>
</evidence>
<dbReference type="InterPro" id="IPR011055">
    <property type="entry name" value="Dup_hybrid_motif"/>
</dbReference>
<dbReference type="PANTHER" id="PTHR21666:SF289">
    <property type="entry name" value="L-ALA--D-GLU ENDOPEPTIDASE"/>
    <property type="match status" value="1"/>
</dbReference>
<reference evidence="3 4" key="1">
    <citation type="journal article" date="2012" name="J. Bacteriol.">
        <title>Complete Genome Sequence of Leptospirillum ferrooxidans Strain C2-3, Isolated from a Fresh Volcanic Ash Deposit on the Island of Miyake, Japan.</title>
        <authorList>
            <person name="Fujimura R."/>
            <person name="Sato Y."/>
            <person name="Nishizawa T."/>
            <person name="Oshima K."/>
            <person name="Kim S.-W."/>
            <person name="Hattori M."/>
            <person name="Kamijo T."/>
            <person name="Ohta H."/>
        </authorList>
    </citation>
    <scope>NUCLEOTIDE SEQUENCE [LARGE SCALE GENOMIC DNA]</scope>
    <source>
        <strain evidence="3 4">C2-3</strain>
    </source>
</reference>
<gene>
    <name evidence="3" type="ordered locus">LFE_1522</name>
</gene>
<evidence type="ECO:0000313" key="3">
    <source>
        <dbReference type="EMBL" id="BAM07204.1"/>
    </source>
</evidence>
<dbReference type="SUPFAM" id="SSF51261">
    <property type="entry name" value="Duplicated hybrid motif"/>
    <property type="match status" value="1"/>
</dbReference>
<dbReference type="AlphaFoldDB" id="I0IPK5"/>
<keyword evidence="1" id="KW-0732">Signal</keyword>
<sequence>MHVKIENARIDLIRMNRKLDFFNNKISSEKLLLESDRNQLEKTRFAYLSDALKGYLIELDQAPSPLFYKIALLSLSSRQNTLSKRIAIEKSNEIRSINELSSWRMKKKRLLADRQKTIKKEARERSKMNSMRNELKHLLVMEKRLKKDDTRIERKKRHLLHLIQHLEAISSHYRTHFHAIKRLHLLPGSLKWPVRGEIVEGFGHFHDGVDIRVHPGEVIHSSGDGQVIFARHYTGYGQMVILDHGNHIYSLYGHLGRIAVKKGENISKGAVIGYAGGGGSHGKDTLFFGLTHGGNPVNPVPYLSR</sequence>
<dbReference type="STRING" id="1162668.LFE_1522"/>
<dbReference type="KEGG" id="lfc:LFE_1522"/>
<dbReference type="eggNOG" id="COG4942">
    <property type="taxonomic scope" value="Bacteria"/>
</dbReference>
<dbReference type="CDD" id="cd12797">
    <property type="entry name" value="M23_peptidase"/>
    <property type="match status" value="1"/>
</dbReference>
<proteinExistence type="predicted"/>
<dbReference type="GO" id="GO:0004222">
    <property type="term" value="F:metalloendopeptidase activity"/>
    <property type="evidence" value="ECO:0007669"/>
    <property type="project" value="TreeGrafter"/>
</dbReference>
<dbReference type="HOGENOM" id="CLU_911533_0_0_0"/>
<dbReference type="Gene3D" id="2.70.70.10">
    <property type="entry name" value="Glucose Permease (Domain IIA)"/>
    <property type="match status" value="1"/>
</dbReference>
<dbReference type="Proteomes" id="UP000007382">
    <property type="component" value="Chromosome"/>
</dbReference>
<dbReference type="PANTHER" id="PTHR21666">
    <property type="entry name" value="PEPTIDASE-RELATED"/>
    <property type="match status" value="1"/>
</dbReference>
<dbReference type="PATRIC" id="fig|1162668.3.peg.1807"/>
<dbReference type="InterPro" id="IPR016047">
    <property type="entry name" value="M23ase_b-sheet_dom"/>
</dbReference>
<reference evidence="4" key="2">
    <citation type="submission" date="2012-03" db="EMBL/GenBank/DDBJ databases">
        <title>The complete genome sequence of the pioneer microbe on fresh volcanic deposit, Leptospirillum ferrooxidans strain C2-3.</title>
        <authorList>
            <person name="Fujimura R."/>
            <person name="Sato Y."/>
            <person name="Nishizawa T."/>
            <person name="Nanba K."/>
            <person name="Oshima K."/>
            <person name="Hattori M."/>
            <person name="Kamijo T."/>
            <person name="Ohta H."/>
        </authorList>
    </citation>
    <scope>NUCLEOTIDE SEQUENCE [LARGE SCALE GENOMIC DNA]</scope>
    <source>
        <strain evidence="4">C2-3</strain>
    </source>
</reference>
<name>I0IPK5_LEPFC</name>
<accession>I0IPK5</accession>
<dbReference type="Pfam" id="PF01551">
    <property type="entry name" value="Peptidase_M23"/>
    <property type="match status" value="1"/>
</dbReference>
<dbReference type="EMBL" id="AP012342">
    <property type="protein sequence ID" value="BAM07204.1"/>
    <property type="molecule type" value="Genomic_DNA"/>
</dbReference>
<protein>
    <submittedName>
        <fullName evidence="3">Putative peptidase M23B family protein</fullName>
    </submittedName>
</protein>
<evidence type="ECO:0000313" key="4">
    <source>
        <dbReference type="Proteomes" id="UP000007382"/>
    </source>
</evidence>
<organism evidence="3 4">
    <name type="scientific">Leptospirillum ferrooxidans (strain C2-3)</name>
    <dbReference type="NCBI Taxonomy" id="1162668"/>
    <lineage>
        <taxon>Bacteria</taxon>
        <taxon>Pseudomonadati</taxon>
        <taxon>Nitrospirota</taxon>
        <taxon>Nitrospiria</taxon>
        <taxon>Nitrospirales</taxon>
        <taxon>Nitrospiraceae</taxon>
        <taxon>Leptospirillum</taxon>
    </lineage>
</organism>
<evidence type="ECO:0000259" key="2">
    <source>
        <dbReference type="Pfam" id="PF01551"/>
    </source>
</evidence>
<feature type="domain" description="M23ase beta-sheet core" evidence="2">
    <location>
        <begin position="205"/>
        <end position="299"/>
    </location>
</feature>